<accession>A0A1Y2M890</accession>
<dbReference type="InParanoid" id="A0A1Y2M890"/>
<dbReference type="PANTHER" id="PTHR40787">
    <property type="entry name" value="SECRETED PROTEIN"/>
    <property type="match status" value="1"/>
</dbReference>
<feature type="region of interest" description="Disordered" evidence="5">
    <location>
        <begin position="740"/>
        <end position="803"/>
    </location>
</feature>
<dbReference type="GO" id="GO:0015031">
    <property type="term" value="P:protein transport"/>
    <property type="evidence" value="ECO:0007669"/>
    <property type="project" value="UniProtKB-KW"/>
</dbReference>
<protein>
    <recommendedName>
        <fullName evidence="6">Sec39 domain-containing protein</fullName>
    </recommendedName>
</protein>
<dbReference type="PANTHER" id="PTHR40787:SF3">
    <property type="entry name" value="PROTEIN TRANSPORT PROTEIN SEC39"/>
    <property type="match status" value="1"/>
</dbReference>
<name>A0A1Y2M890_EPING</name>
<feature type="region of interest" description="Disordered" evidence="5">
    <location>
        <begin position="863"/>
        <end position="884"/>
    </location>
</feature>
<evidence type="ECO:0000259" key="6">
    <source>
        <dbReference type="Pfam" id="PF08314"/>
    </source>
</evidence>
<feature type="compositionally biased region" description="Basic and acidic residues" evidence="5">
    <location>
        <begin position="909"/>
        <end position="923"/>
    </location>
</feature>
<dbReference type="Proteomes" id="UP000193240">
    <property type="component" value="Unassembled WGS sequence"/>
</dbReference>
<gene>
    <name evidence="7" type="ORF">B5807_03482</name>
</gene>
<feature type="domain" description="Sec39" evidence="6">
    <location>
        <begin position="49"/>
        <end position="852"/>
    </location>
</feature>
<evidence type="ECO:0000256" key="3">
    <source>
        <dbReference type="ARBA" id="ARBA00022824"/>
    </source>
</evidence>
<dbReference type="Pfam" id="PF08314">
    <property type="entry name" value="Sec39"/>
    <property type="match status" value="1"/>
</dbReference>
<proteinExistence type="predicted"/>
<dbReference type="InterPro" id="IPR013244">
    <property type="entry name" value="Sec39_domain"/>
</dbReference>
<keyword evidence="4" id="KW-0653">Protein transport</keyword>
<reference evidence="7 8" key="1">
    <citation type="journal article" date="2017" name="Genome Announc.">
        <title>Genome sequence of the saprophytic ascomycete Epicoccum nigrum ICMP 19927 strain isolated from New Zealand.</title>
        <authorList>
            <person name="Fokin M."/>
            <person name="Fleetwood D."/>
            <person name="Weir B.S."/>
            <person name="Villas-Boas S.G."/>
        </authorList>
    </citation>
    <scope>NUCLEOTIDE SEQUENCE [LARGE SCALE GENOMIC DNA]</scope>
    <source>
        <strain evidence="7 8">ICMP 19927</strain>
    </source>
</reference>
<dbReference type="OMA" id="GMKRAYD"/>
<feature type="region of interest" description="Disordered" evidence="5">
    <location>
        <begin position="908"/>
        <end position="956"/>
    </location>
</feature>
<feature type="compositionally biased region" description="Basic and acidic residues" evidence="5">
    <location>
        <begin position="875"/>
        <end position="884"/>
    </location>
</feature>
<evidence type="ECO:0000313" key="7">
    <source>
        <dbReference type="EMBL" id="OSS51697.1"/>
    </source>
</evidence>
<keyword evidence="3" id="KW-0256">Endoplasmic reticulum</keyword>
<dbReference type="GO" id="GO:0005783">
    <property type="term" value="C:endoplasmic reticulum"/>
    <property type="evidence" value="ECO:0007669"/>
    <property type="project" value="UniProtKB-SubCell"/>
</dbReference>
<evidence type="ECO:0000256" key="2">
    <source>
        <dbReference type="ARBA" id="ARBA00022448"/>
    </source>
</evidence>
<organism evidence="7 8">
    <name type="scientific">Epicoccum nigrum</name>
    <name type="common">Soil fungus</name>
    <name type="synonym">Epicoccum purpurascens</name>
    <dbReference type="NCBI Taxonomy" id="105696"/>
    <lineage>
        <taxon>Eukaryota</taxon>
        <taxon>Fungi</taxon>
        <taxon>Dikarya</taxon>
        <taxon>Ascomycota</taxon>
        <taxon>Pezizomycotina</taxon>
        <taxon>Dothideomycetes</taxon>
        <taxon>Pleosporomycetidae</taxon>
        <taxon>Pleosporales</taxon>
        <taxon>Pleosporineae</taxon>
        <taxon>Didymellaceae</taxon>
        <taxon>Epicoccum</taxon>
    </lineage>
</organism>
<evidence type="ECO:0000313" key="8">
    <source>
        <dbReference type="Proteomes" id="UP000193240"/>
    </source>
</evidence>
<keyword evidence="8" id="KW-1185">Reference proteome</keyword>
<evidence type="ECO:0000256" key="5">
    <source>
        <dbReference type="SAM" id="MobiDB-lite"/>
    </source>
</evidence>
<feature type="compositionally biased region" description="Low complexity" evidence="5">
    <location>
        <begin position="783"/>
        <end position="798"/>
    </location>
</feature>
<sequence>MPCGRVLSCTQTTPRRCAVALTGNGSSRVVLLKMSVLQGLSTLSEPQCLLLAVQYATESNINALRALTALRESELPLDLVLAVLLTFLPEGAEPATYVEYLNELATGARHPGDDPAAHLDIAAVEALSKSQTKRRRKALELLPLVHSQYDAELELDSFSHFLIHRAHRIDSQTGLLDLVPQLIVPFLNHSEYLRTWFISTAMPLLRISYEYYPQGTAVSLDEFASLRGMRALDFNFSNLRASRRVGVDTENAARDMKGIVAPWICGANERKRQRLSSSDRRASITEQPVQESSDWDCLFQWLLHTSKEDLPLVTAIISEWDGPEDMDLGGFEEGREYVDEETQRRVEMKYAQTALACLYLVDTNDVGALQTAHTLLMRICELLNHEPPPDLNVGVESLPTYDLTIPILQDATSSLIQEERLLASDNDITKPDKSTLRIIELILFSACVLLTLQHAVSPRAAAKMSLRDDYSEQSSLLQKVLHTLTSGPKKDSDQWQTIRSKLLWLWSWGTNMHDNDRHGQGIFGMLEKTTIETEILKSLIEGSHFPLAVQIYVKPAFGEQPLLQSEVEKVVIAAALNHYDNASNGNRNRGGMKRCADIIAAFAPHFHKSSRFQRAQALLSATHAMSFYSLKLEHGVPFQPVNIRVTADPLSLVQKLLSQNLGSYTKLDDFVSIGQNLVVSMPSTILDDNKNANSLDATALEKKKAIAERRVIGMAIDAALEEGDFETAYSYVVNRLTPTASPSPAVSTSSQRFSFDSNTSEKHTATSSDTDDIAWRAALRAGRSPSSTPSHSRFSTTSGRPDLRRLEQRMELLSQALLLAPAPALEEVLTEWQACEASMTHLLAQETEAEQRFNDAADRKLPGAFDTGSLPSVQPRREVGRAAAEESPMGLFDVARGAAAAFSKSAFPLRRDARPSSRPEESPSARASAEVSDEDSLHGSMHGSMHGHEDRVRKRDLLANTATGALQSGLGWVLGAKPVGEQGR</sequence>
<feature type="compositionally biased region" description="Low complexity" evidence="5">
    <location>
        <begin position="740"/>
        <end position="750"/>
    </location>
</feature>
<keyword evidence="2" id="KW-0813">Transport</keyword>
<comment type="subcellular location">
    <subcellularLocation>
        <location evidence="1">Endoplasmic reticulum</location>
    </subcellularLocation>
</comment>
<evidence type="ECO:0000256" key="1">
    <source>
        <dbReference type="ARBA" id="ARBA00004240"/>
    </source>
</evidence>
<evidence type="ECO:0000256" key="4">
    <source>
        <dbReference type="ARBA" id="ARBA00022927"/>
    </source>
</evidence>
<dbReference type="GO" id="GO:0006890">
    <property type="term" value="P:retrograde vesicle-mediated transport, Golgi to endoplasmic reticulum"/>
    <property type="evidence" value="ECO:0007669"/>
    <property type="project" value="InterPro"/>
</dbReference>
<dbReference type="AlphaFoldDB" id="A0A1Y2M890"/>
<feature type="compositionally biased region" description="Basic and acidic residues" evidence="5">
    <location>
        <begin position="946"/>
        <end position="956"/>
    </location>
</feature>
<dbReference type="EMBL" id="KZ107840">
    <property type="protein sequence ID" value="OSS51697.1"/>
    <property type="molecule type" value="Genomic_DNA"/>
</dbReference>